<name>A0AAN9YCF4_9PEZI</name>
<keyword evidence="3" id="KW-1185">Reference proteome</keyword>
<dbReference type="InterPro" id="IPR036188">
    <property type="entry name" value="FAD/NAD-bd_sf"/>
</dbReference>
<dbReference type="Gene3D" id="3.30.70.1990">
    <property type="match status" value="1"/>
</dbReference>
<feature type="chain" id="PRO_5042927246" description="Beta-cyclopiazonate dehydrogenase" evidence="1">
    <location>
        <begin position="24"/>
        <end position="475"/>
    </location>
</feature>
<dbReference type="Pfam" id="PF13450">
    <property type="entry name" value="NAD_binding_8"/>
    <property type="match status" value="1"/>
</dbReference>
<dbReference type="Proteomes" id="UP001320245">
    <property type="component" value="Unassembled WGS sequence"/>
</dbReference>
<keyword evidence="1" id="KW-0732">Signal</keyword>
<feature type="signal peptide" evidence="1">
    <location>
        <begin position="1"/>
        <end position="23"/>
    </location>
</feature>
<accession>A0AAN9YCF4</accession>
<evidence type="ECO:0000313" key="2">
    <source>
        <dbReference type="EMBL" id="KAK7731069.1"/>
    </source>
</evidence>
<organism evidence="2 3">
    <name type="scientific">Cytospora paraplurivora</name>
    <dbReference type="NCBI Taxonomy" id="2898453"/>
    <lineage>
        <taxon>Eukaryota</taxon>
        <taxon>Fungi</taxon>
        <taxon>Dikarya</taxon>
        <taxon>Ascomycota</taxon>
        <taxon>Pezizomycotina</taxon>
        <taxon>Sordariomycetes</taxon>
        <taxon>Sordariomycetidae</taxon>
        <taxon>Diaporthales</taxon>
        <taxon>Cytosporaceae</taxon>
        <taxon>Cytospora</taxon>
    </lineage>
</organism>
<protein>
    <recommendedName>
        <fullName evidence="4">Beta-cyclopiazonate dehydrogenase</fullName>
    </recommendedName>
</protein>
<reference evidence="2 3" key="1">
    <citation type="journal article" date="2023" name="PLoS ONE">
        <title>Cytospora paraplurivora sp. nov. isolated from orchards with fruit tree decline syndrome in Ontario, Canada.</title>
        <authorList>
            <person name="Ilyukhin E."/>
            <person name="Nguyen H.D.T."/>
            <person name="Castle A.J."/>
            <person name="Ellouze W."/>
        </authorList>
    </citation>
    <scope>NUCLEOTIDE SEQUENCE [LARGE SCALE GENOMIC DNA]</scope>
    <source>
        <strain evidence="2 3">FDS-564</strain>
    </source>
</reference>
<gene>
    <name evidence="2" type="ORF">SLS53_008871</name>
</gene>
<sequence length="475" mass="52668">MAPISCKLLKFCIVILLCAKVRTANIETSTLLSPGYYSDSDIIIRDVAVIGGGSSGTYGTIKLKDLGTSVILVEKETRLGGHVNTYFDPGTGTPIDYGVQAFWNLTIALDYFDRFDIPLVDFSFGDSEAKYADFETGQFLPNFTYSFNLGTYAEQLDKFPDLAYSWDLPYPVPEELLSSFGDFITKHGLGDQVWGMHTILDGVANPADILEAVTLNVFKWLDEGYIAGAQGADRITQKPDHYNAELYEKALAELQTDHSVLLNSTVIAANRQCPHSGQGVCVAVQTDEGHKLILAKKLLISIPPVPWNMEPFGLDAKEEALFQKWDYSGYYTGLLNNSGLDPNVTYYNTGANTAYNLPTLPGTYFFQPTNVEGITMYWYAGPDLLSQKEVEIHVFEQLRRITSQTQNPDFVAFGDHSPFKLVVGADDIANGFYRDLKALQGEKNTWYTGAAFATHNSVELWNFTSSLIPDILKSL</sequence>
<dbReference type="Gene3D" id="3.50.50.60">
    <property type="entry name" value="FAD/NAD(P)-binding domain"/>
    <property type="match status" value="1"/>
</dbReference>
<evidence type="ECO:0000313" key="3">
    <source>
        <dbReference type="Proteomes" id="UP001320245"/>
    </source>
</evidence>
<dbReference type="AlphaFoldDB" id="A0AAN9YCF4"/>
<evidence type="ECO:0008006" key="4">
    <source>
        <dbReference type="Google" id="ProtNLM"/>
    </source>
</evidence>
<dbReference type="EMBL" id="JAJSPL020000058">
    <property type="protein sequence ID" value="KAK7731069.1"/>
    <property type="molecule type" value="Genomic_DNA"/>
</dbReference>
<proteinExistence type="predicted"/>
<dbReference type="SUPFAM" id="SSF51905">
    <property type="entry name" value="FAD/NAD(P)-binding domain"/>
    <property type="match status" value="1"/>
</dbReference>
<dbReference type="Gene3D" id="1.10.405.20">
    <property type="match status" value="1"/>
</dbReference>
<evidence type="ECO:0000256" key="1">
    <source>
        <dbReference type="SAM" id="SignalP"/>
    </source>
</evidence>
<comment type="caution">
    <text evidence="2">The sequence shown here is derived from an EMBL/GenBank/DDBJ whole genome shotgun (WGS) entry which is preliminary data.</text>
</comment>